<feature type="compositionally biased region" description="Acidic residues" evidence="5">
    <location>
        <begin position="555"/>
        <end position="575"/>
    </location>
</feature>
<evidence type="ECO:0000256" key="3">
    <source>
        <dbReference type="ARBA" id="ARBA00023204"/>
    </source>
</evidence>
<protein>
    <submittedName>
        <fullName evidence="8">Chromatin assembly factor 1 subunit FAS1</fullName>
    </submittedName>
</protein>
<comment type="subcellular location">
    <subcellularLocation>
        <location evidence="1">Nucleus</location>
    </subcellularLocation>
</comment>
<feature type="compositionally biased region" description="Acidic residues" evidence="5">
    <location>
        <begin position="539"/>
        <end position="548"/>
    </location>
</feature>
<feature type="region of interest" description="Disordered" evidence="5">
    <location>
        <begin position="539"/>
        <end position="612"/>
    </location>
</feature>
<feature type="region of interest" description="Disordered" evidence="5">
    <location>
        <begin position="356"/>
        <end position="378"/>
    </location>
</feature>
<gene>
    <name evidence="8" type="ORF">SHERM_19246</name>
</gene>
<evidence type="ECO:0000256" key="5">
    <source>
        <dbReference type="SAM" id="MobiDB-lite"/>
    </source>
</evidence>
<keyword evidence="3" id="KW-0234">DNA repair</keyword>
<feature type="region of interest" description="Disordered" evidence="5">
    <location>
        <begin position="261"/>
        <end position="326"/>
    </location>
</feature>
<keyword evidence="4" id="KW-0539">Nucleus</keyword>
<feature type="domain" description="Chromatin assembly factor 1 subunit A dimerization" evidence="6">
    <location>
        <begin position="497"/>
        <end position="565"/>
    </location>
</feature>
<dbReference type="Pfam" id="PF12253">
    <property type="entry name" value="CAF1A_dimeriz"/>
    <property type="match status" value="1"/>
</dbReference>
<dbReference type="OrthoDB" id="440676at2759"/>
<feature type="compositionally biased region" description="Polar residues" evidence="5">
    <location>
        <begin position="369"/>
        <end position="378"/>
    </location>
</feature>
<comment type="caution">
    <text evidence="8">The sequence shown here is derived from an EMBL/GenBank/DDBJ whole genome shotgun (WGS) entry which is preliminary data.</text>
</comment>
<dbReference type="InterPro" id="IPR048800">
    <property type="entry name" value="Cac1-like_C"/>
</dbReference>
<sequence>MAEVEPMQIDGAEKSKPTIDESCPKKKQLKRKRVDPCLLSPDPEEKQAKIAAFRSEIIGLVKLCKDLVFENKGELMGNVGRAGNSLNSVIACLMEESDLPLSKLVDQVFERIKGVSGVGDGVSKASVKSAVLIVGQRLCYGVISADADVLEDEDECALWCWETRDLKLMPTLLRASLKVRRTCRKKIQERIMALSAMINALESSEDHPNCVQELMKASEKLSKVLNEADIRLLVEKMTHKSGAEMAEKVAKREELQLIKQMEKNKREKEREKKRMDRELQKEKLQSEKELRRLHDEAEKEERRREKEENEIQKQQKRQQEEAEKELRRKEKEEAELRKSLALQKQASLMERFLKRNKTNSLSEKDSPMNKATTSGSSLNMPEKIAESVSLAMDSVLAQNDGAEVREIWRSHLNAWRCKGRSMQSNSKMHWGIRQMPKTELVKELKLTANKELYFHGDLNEEKLSVGWVESNADRQPSHMKTYDNPLPCSKKNIRARKLLQFDKSYRPAFYGVWPKESQVVGGRHPFVKDPDIDYEIDSDEEWEEEEPGESLSDCDKDDEEQSMEEHVNDEDESEDGFFVPDGYLSENEGVNSDEMDSDNMVENSKNSSNSEQQIQSEEFCALLRQQKYLSNITEHALKKNQPLIILNLMHEKTALLSADESTGSDKLERMCLQALSIRPLPGLPEIDISIHGDVADEENDAFCDTSFATPPVTSAAILESDLPQIISIIQSNPVSIDKLGTSLKNKFPAVSKSHLKNKVREISEFSDNRWQVSKLSFSKIY</sequence>
<dbReference type="GO" id="GO:0033186">
    <property type="term" value="C:CAF-1 complex"/>
    <property type="evidence" value="ECO:0007669"/>
    <property type="project" value="TreeGrafter"/>
</dbReference>
<evidence type="ECO:0000256" key="1">
    <source>
        <dbReference type="ARBA" id="ARBA00004123"/>
    </source>
</evidence>
<dbReference type="EMBL" id="CACSLK010020742">
    <property type="protein sequence ID" value="CAA0821244.1"/>
    <property type="molecule type" value="Genomic_DNA"/>
</dbReference>
<proteinExistence type="predicted"/>
<feature type="domain" description="Chromatin assembly factor 1 subunit Cac1-like C-terminal" evidence="7">
    <location>
        <begin position="722"/>
        <end position="772"/>
    </location>
</feature>
<dbReference type="PANTHER" id="PTHR15272:SF0">
    <property type="entry name" value="CHROMATIN ASSEMBLY FACTOR 1 SUBUNIT A"/>
    <property type="match status" value="1"/>
</dbReference>
<reference evidence="8" key="1">
    <citation type="submission" date="2019-12" db="EMBL/GenBank/DDBJ databases">
        <authorList>
            <person name="Scholes J."/>
        </authorList>
    </citation>
    <scope>NUCLEOTIDE SEQUENCE</scope>
</reference>
<dbReference type="Pfam" id="PF21796">
    <property type="entry name" value="Cac1_C"/>
    <property type="match status" value="1"/>
</dbReference>
<dbReference type="GO" id="GO:0005634">
    <property type="term" value="C:nucleus"/>
    <property type="evidence" value="ECO:0007669"/>
    <property type="project" value="UniProtKB-SubCell"/>
</dbReference>
<feature type="compositionally biased region" description="Basic and acidic residues" evidence="5">
    <location>
        <begin position="11"/>
        <end position="24"/>
    </location>
</feature>
<accession>A0A9N7N0R6</accession>
<dbReference type="GO" id="GO:0006281">
    <property type="term" value="P:DNA repair"/>
    <property type="evidence" value="ECO:0007669"/>
    <property type="project" value="UniProtKB-KW"/>
</dbReference>
<dbReference type="InterPro" id="IPR022043">
    <property type="entry name" value="CAF1A_DD"/>
</dbReference>
<dbReference type="AlphaFoldDB" id="A0A9N7N0R6"/>
<evidence type="ECO:0000313" key="9">
    <source>
        <dbReference type="Proteomes" id="UP001153555"/>
    </source>
</evidence>
<evidence type="ECO:0000256" key="4">
    <source>
        <dbReference type="ARBA" id="ARBA00023242"/>
    </source>
</evidence>
<evidence type="ECO:0000256" key="2">
    <source>
        <dbReference type="ARBA" id="ARBA00022763"/>
    </source>
</evidence>
<dbReference type="Proteomes" id="UP001153555">
    <property type="component" value="Unassembled WGS sequence"/>
</dbReference>
<evidence type="ECO:0000259" key="6">
    <source>
        <dbReference type="Pfam" id="PF12253"/>
    </source>
</evidence>
<keyword evidence="2" id="KW-0227">DNA damage</keyword>
<dbReference type="PANTHER" id="PTHR15272">
    <property type="entry name" value="CHROMATIN ASSEMBLY FACTOR 1 SUBUNIT A CAF-1 SUBUNIT A"/>
    <property type="match status" value="1"/>
</dbReference>
<evidence type="ECO:0000259" key="7">
    <source>
        <dbReference type="Pfam" id="PF21796"/>
    </source>
</evidence>
<feature type="compositionally biased region" description="Low complexity" evidence="5">
    <location>
        <begin position="602"/>
        <end position="612"/>
    </location>
</feature>
<keyword evidence="9" id="KW-1185">Reference proteome</keyword>
<feature type="region of interest" description="Disordered" evidence="5">
    <location>
        <begin position="1"/>
        <end position="40"/>
    </location>
</feature>
<name>A0A9N7N0R6_STRHE</name>
<evidence type="ECO:0000313" key="8">
    <source>
        <dbReference type="EMBL" id="CAA0821244.1"/>
    </source>
</evidence>
<organism evidence="8 9">
    <name type="scientific">Striga hermonthica</name>
    <name type="common">Purple witchweed</name>
    <name type="synonym">Buchnera hermonthica</name>
    <dbReference type="NCBI Taxonomy" id="68872"/>
    <lineage>
        <taxon>Eukaryota</taxon>
        <taxon>Viridiplantae</taxon>
        <taxon>Streptophyta</taxon>
        <taxon>Embryophyta</taxon>
        <taxon>Tracheophyta</taxon>
        <taxon>Spermatophyta</taxon>
        <taxon>Magnoliopsida</taxon>
        <taxon>eudicotyledons</taxon>
        <taxon>Gunneridae</taxon>
        <taxon>Pentapetalae</taxon>
        <taxon>asterids</taxon>
        <taxon>lamiids</taxon>
        <taxon>Lamiales</taxon>
        <taxon>Orobanchaceae</taxon>
        <taxon>Buchnereae</taxon>
        <taxon>Striga</taxon>
    </lineage>
</organism>
<dbReference type="GO" id="GO:0006334">
    <property type="term" value="P:nucleosome assembly"/>
    <property type="evidence" value="ECO:0007669"/>
    <property type="project" value="TreeGrafter"/>
</dbReference>